<accession>A0A2P1PPE2</accession>
<dbReference type="SMART" id="SM00191">
    <property type="entry name" value="Int_alpha"/>
    <property type="match status" value="7"/>
</dbReference>
<dbReference type="InterPro" id="IPR028994">
    <property type="entry name" value="Integrin_alpha_N"/>
</dbReference>
<evidence type="ECO:0000256" key="4">
    <source>
        <dbReference type="ARBA" id="ARBA00023180"/>
    </source>
</evidence>
<protein>
    <submittedName>
        <fullName evidence="5">Uncharacterized protein</fullName>
    </submittedName>
</protein>
<dbReference type="Pfam" id="PF01839">
    <property type="entry name" value="FG-GAP"/>
    <property type="match status" value="6"/>
</dbReference>
<dbReference type="GO" id="GO:0007155">
    <property type="term" value="P:cell adhesion"/>
    <property type="evidence" value="ECO:0007669"/>
    <property type="project" value="InterPro"/>
</dbReference>
<name>A0A2P1PPE2_9GAMM</name>
<proteinExistence type="predicted"/>
<dbReference type="InterPro" id="IPR013519">
    <property type="entry name" value="Int_alpha_beta-p"/>
</dbReference>
<keyword evidence="2" id="KW-0677">Repeat</keyword>
<dbReference type="EMBL" id="CP027860">
    <property type="protein sequence ID" value="AVP96692.1"/>
    <property type="molecule type" value="Genomic_DNA"/>
</dbReference>
<dbReference type="KEGG" id="xba:C7S18_05500"/>
<reference evidence="5 6" key="2">
    <citation type="submission" date="2018-03" db="EMBL/GenBank/DDBJ databases">
        <authorList>
            <person name="Keele B.F."/>
        </authorList>
    </citation>
    <scope>NUCLEOTIDE SEQUENCE [LARGE SCALE GENOMIC DNA]</scope>
    <source>
        <strain evidence="5 6">D13</strain>
    </source>
</reference>
<dbReference type="Gene3D" id="2.130.10.130">
    <property type="entry name" value="Integrin alpha, N-terminal"/>
    <property type="match status" value="4"/>
</dbReference>
<dbReference type="AlphaFoldDB" id="A0A2P1PPE2"/>
<dbReference type="PANTHER" id="PTHR23221">
    <property type="entry name" value="GLYCOSYLPHOSPHATIDYLINOSITOL PHOSPHOLIPASE D"/>
    <property type="match status" value="1"/>
</dbReference>
<dbReference type="SUPFAM" id="SSF69318">
    <property type="entry name" value="Integrin alpha N-terminal domain"/>
    <property type="match status" value="1"/>
</dbReference>
<dbReference type="GO" id="GO:0016787">
    <property type="term" value="F:hydrolase activity"/>
    <property type="evidence" value="ECO:0007669"/>
    <property type="project" value="UniProtKB-KW"/>
</dbReference>
<evidence type="ECO:0000256" key="2">
    <source>
        <dbReference type="ARBA" id="ARBA00022737"/>
    </source>
</evidence>
<dbReference type="InterPro" id="IPR013517">
    <property type="entry name" value="FG-GAP"/>
</dbReference>
<dbReference type="OrthoDB" id="5950491at2"/>
<dbReference type="PRINTS" id="PR01185">
    <property type="entry name" value="INTEGRINA"/>
</dbReference>
<dbReference type="GO" id="GO:0008305">
    <property type="term" value="C:integrin complex"/>
    <property type="evidence" value="ECO:0007669"/>
    <property type="project" value="InterPro"/>
</dbReference>
<dbReference type="InterPro" id="IPR000413">
    <property type="entry name" value="Integrin_alpha"/>
</dbReference>
<keyword evidence="4" id="KW-0325">Glycoprotein</keyword>
<keyword evidence="3" id="KW-0378">Hydrolase</keyword>
<sequence length="601" mass="59934">MASVRDSKHSVETNCSVKSPATANTRCSQFSHSRARHEPSRRRFAPARNSLGACVDVPTSCLRNQGTVMPQRRSLAQATLCALCLLATHQAGAQATILQAANLNGSIGFKINGQATNHNLGSDTNRAGDINGDGVSDLIVGAPGANPNGNASGRSYVLFGTSAAFTAEIQITALNGSNGFAIDGLAADDRLGVGASAAGDLNADGIDDIIIGADGANANNSGRSYVIFGTPTGFPATLTLSSLDGSNGFVMNGENADDGSGTSVARAGDINGDGIDDVIIGAAAADPEGGNSGRSYVVFGRSTPFPAQLDLVSLDGSAGIVINGAVAGSNAGRSVSAAGDINGDGLDDLVIGASNGDRQDNVRSGIAHVVFGRSTPFTSPVRLRTLTGTDGFTIEGEANGDNFGGKVAAAGDVNGDGIDDLLLSAPNADPAAVSSAGRSYVLFGRTTGFPAVFGAATINAATGFVIDGAGSINRAGTDIAGLGDINRDGFDDIGIGAPGVTVGANLTGRAYVIFGQRETRTEPLALASLDAGAGFAIDGEGDRHSFGVAISAAGDLNNDGVADFVVGGSGASPNGNGSGRAYVLFGVPNAVFDNSFESAVP</sequence>
<evidence type="ECO:0000256" key="3">
    <source>
        <dbReference type="ARBA" id="ARBA00022801"/>
    </source>
</evidence>
<evidence type="ECO:0000313" key="5">
    <source>
        <dbReference type="EMBL" id="AVP96692.1"/>
    </source>
</evidence>
<dbReference type="Proteomes" id="UP000241074">
    <property type="component" value="Chromosome"/>
</dbReference>
<reference evidence="5 6" key="1">
    <citation type="submission" date="2018-03" db="EMBL/GenBank/DDBJ databases">
        <title>Ahniella affigens gen. nov., sp. nov., a gammaproteobacterium isolated from sandy soil near a stream.</title>
        <authorList>
            <person name="Ko Y."/>
            <person name="Kim J.-H."/>
        </authorList>
    </citation>
    <scope>NUCLEOTIDE SEQUENCE [LARGE SCALE GENOMIC DNA]</scope>
    <source>
        <strain evidence="5 6">D13</strain>
    </source>
</reference>
<evidence type="ECO:0000256" key="1">
    <source>
        <dbReference type="ARBA" id="ARBA00022729"/>
    </source>
</evidence>
<keyword evidence="1" id="KW-0732">Signal</keyword>
<dbReference type="PROSITE" id="PS51470">
    <property type="entry name" value="FG_GAP"/>
    <property type="match status" value="4"/>
</dbReference>
<gene>
    <name evidence="5" type="ORF">C7S18_05500</name>
</gene>
<organism evidence="5 6">
    <name type="scientific">Ahniella affigens</name>
    <dbReference type="NCBI Taxonomy" id="2021234"/>
    <lineage>
        <taxon>Bacteria</taxon>
        <taxon>Pseudomonadati</taxon>
        <taxon>Pseudomonadota</taxon>
        <taxon>Gammaproteobacteria</taxon>
        <taxon>Lysobacterales</taxon>
        <taxon>Rhodanobacteraceae</taxon>
        <taxon>Ahniella</taxon>
    </lineage>
</organism>
<keyword evidence="6" id="KW-1185">Reference proteome</keyword>
<dbReference type="PANTHER" id="PTHR23221:SF7">
    <property type="entry name" value="PHOSPHATIDYLINOSITOL-GLYCAN-SPECIFIC PHOSPHOLIPASE D"/>
    <property type="match status" value="1"/>
</dbReference>
<evidence type="ECO:0000313" key="6">
    <source>
        <dbReference type="Proteomes" id="UP000241074"/>
    </source>
</evidence>